<name>A0A0D6JJ05_9HYPH</name>
<keyword evidence="1" id="KW-1133">Transmembrane helix</keyword>
<feature type="transmembrane region" description="Helical" evidence="1">
    <location>
        <begin position="41"/>
        <end position="68"/>
    </location>
</feature>
<dbReference type="AlphaFoldDB" id="A0A0D6JJ05"/>
<evidence type="ECO:0000313" key="3">
    <source>
        <dbReference type="Proteomes" id="UP000033187"/>
    </source>
</evidence>
<dbReference type="KEGG" id="fiy:BN1229_v1_3068"/>
<evidence type="ECO:0000313" key="2">
    <source>
        <dbReference type="EMBL" id="CPR21481.1"/>
    </source>
</evidence>
<keyword evidence="3" id="KW-1185">Reference proteome</keyword>
<reference evidence="3" key="1">
    <citation type="submission" date="2015-02" db="EMBL/GenBank/DDBJ databases">
        <authorList>
            <person name="Chooi Y.-H."/>
        </authorList>
    </citation>
    <scope>NUCLEOTIDE SEQUENCE [LARGE SCALE GENOMIC DNA]</scope>
    <source>
        <strain evidence="3">strain Y</strain>
    </source>
</reference>
<sequence>MRRWIMVPMAPSIMRIRFAAAASSAAQLGFLFIVFYDSILLFAWALASLGVIQLGAVFQAAFAFAFALSTGAGRRPSKWQIA</sequence>
<dbReference type="EMBL" id="LN829119">
    <property type="protein sequence ID" value="CPR21481.1"/>
    <property type="molecule type" value="Genomic_DNA"/>
</dbReference>
<dbReference type="Proteomes" id="UP000033187">
    <property type="component" value="Chromosome 1"/>
</dbReference>
<organism evidence="2 3">
    <name type="scientific">Candidatus Filomicrobium marinum</name>
    <dbReference type="NCBI Taxonomy" id="1608628"/>
    <lineage>
        <taxon>Bacteria</taxon>
        <taxon>Pseudomonadati</taxon>
        <taxon>Pseudomonadota</taxon>
        <taxon>Alphaproteobacteria</taxon>
        <taxon>Hyphomicrobiales</taxon>
        <taxon>Hyphomicrobiaceae</taxon>
        <taxon>Filomicrobium</taxon>
    </lineage>
</organism>
<proteinExistence type="predicted"/>
<accession>A0A0D6JJ05</accession>
<gene>
    <name evidence="2" type="ORF">YBN1229_v1_3068</name>
</gene>
<keyword evidence="1" id="KW-0812">Transmembrane</keyword>
<dbReference type="KEGG" id="fil:BN1229_v1_2847"/>
<keyword evidence="1" id="KW-0472">Membrane</keyword>
<protein>
    <submittedName>
        <fullName evidence="2">Uncharacterized protein</fullName>
    </submittedName>
</protein>
<evidence type="ECO:0000256" key="1">
    <source>
        <dbReference type="SAM" id="Phobius"/>
    </source>
</evidence>